<sequence length="95" mass="10573">MCAAQFASRGIQSQEQSSNQEQRFLICSMIGHRSRAADSTRRNSPNQIPSMISDNNPQTTRKRRSPSSITVYLHITLRRGLPSPTRAGNNIITSS</sequence>
<gene>
    <name evidence="2" type="ORF">RchiOBHm_Chr2g0163311</name>
</gene>
<comment type="caution">
    <text evidence="2">The sequence shown here is derived from an EMBL/GenBank/DDBJ whole genome shotgun (WGS) entry which is preliminary data.</text>
</comment>
<evidence type="ECO:0000313" key="3">
    <source>
        <dbReference type="Proteomes" id="UP000238479"/>
    </source>
</evidence>
<evidence type="ECO:0000256" key="1">
    <source>
        <dbReference type="SAM" id="MobiDB-lite"/>
    </source>
</evidence>
<name>A0A2P6S381_ROSCH</name>
<accession>A0A2P6S381</accession>
<evidence type="ECO:0000313" key="2">
    <source>
        <dbReference type="EMBL" id="PRQ53150.1"/>
    </source>
</evidence>
<protein>
    <submittedName>
        <fullName evidence="2">Uncharacterized protein</fullName>
    </submittedName>
</protein>
<keyword evidence="3" id="KW-1185">Reference proteome</keyword>
<reference evidence="2 3" key="1">
    <citation type="journal article" date="2018" name="Nat. Genet.">
        <title>The Rosa genome provides new insights in the design of modern roses.</title>
        <authorList>
            <person name="Bendahmane M."/>
        </authorList>
    </citation>
    <scope>NUCLEOTIDE SEQUENCE [LARGE SCALE GENOMIC DNA]</scope>
    <source>
        <strain evidence="3">cv. Old Blush</strain>
    </source>
</reference>
<organism evidence="2 3">
    <name type="scientific">Rosa chinensis</name>
    <name type="common">China rose</name>
    <dbReference type="NCBI Taxonomy" id="74649"/>
    <lineage>
        <taxon>Eukaryota</taxon>
        <taxon>Viridiplantae</taxon>
        <taxon>Streptophyta</taxon>
        <taxon>Embryophyta</taxon>
        <taxon>Tracheophyta</taxon>
        <taxon>Spermatophyta</taxon>
        <taxon>Magnoliopsida</taxon>
        <taxon>eudicotyledons</taxon>
        <taxon>Gunneridae</taxon>
        <taxon>Pentapetalae</taxon>
        <taxon>rosids</taxon>
        <taxon>fabids</taxon>
        <taxon>Rosales</taxon>
        <taxon>Rosaceae</taxon>
        <taxon>Rosoideae</taxon>
        <taxon>Rosoideae incertae sedis</taxon>
        <taxon>Rosa</taxon>
    </lineage>
</organism>
<feature type="compositionally biased region" description="Low complexity" evidence="1">
    <location>
        <begin position="12"/>
        <end position="22"/>
    </location>
</feature>
<proteinExistence type="predicted"/>
<dbReference type="AlphaFoldDB" id="A0A2P6S381"/>
<dbReference type="Gramene" id="PRQ53150">
    <property type="protein sequence ID" value="PRQ53150"/>
    <property type="gene ID" value="RchiOBHm_Chr2g0163311"/>
</dbReference>
<feature type="compositionally biased region" description="Polar residues" evidence="1">
    <location>
        <begin position="42"/>
        <end position="59"/>
    </location>
</feature>
<dbReference type="Proteomes" id="UP000238479">
    <property type="component" value="Chromosome 2"/>
</dbReference>
<dbReference type="EMBL" id="PDCK01000040">
    <property type="protein sequence ID" value="PRQ53150.1"/>
    <property type="molecule type" value="Genomic_DNA"/>
</dbReference>
<feature type="region of interest" description="Disordered" evidence="1">
    <location>
        <begin position="1"/>
        <end position="68"/>
    </location>
</feature>